<keyword evidence="6" id="KW-1185">Reference proteome</keyword>
<dbReference type="PANTHER" id="PTHR48075">
    <property type="entry name" value="3-HYDROXYACYL-COA DEHYDROGENASE FAMILY PROTEIN"/>
    <property type="match status" value="1"/>
</dbReference>
<keyword evidence="1 5" id="KW-0560">Oxidoreductase</keyword>
<dbReference type="AlphaFoldDB" id="A0A383RWS9"/>
<dbReference type="Gene3D" id="1.10.1040.10">
    <property type="entry name" value="N-(1-d-carboxylethyl)-l-norvaline Dehydrogenase, domain 2"/>
    <property type="match status" value="2"/>
</dbReference>
<dbReference type="OrthoDB" id="5389341at2"/>
<dbReference type="NCBIfam" id="NF006124">
    <property type="entry name" value="PRK08268.1"/>
    <property type="match status" value="1"/>
</dbReference>
<dbReference type="InterPro" id="IPR036291">
    <property type="entry name" value="NAD(P)-bd_dom_sf"/>
</dbReference>
<dbReference type="SUPFAM" id="SSF51735">
    <property type="entry name" value="NAD(P)-binding Rossmann-fold domains"/>
    <property type="match status" value="1"/>
</dbReference>
<dbReference type="Pfam" id="PF00725">
    <property type="entry name" value="3HCDH"/>
    <property type="match status" value="2"/>
</dbReference>
<name>A0A383RWS9_9PSED</name>
<proteinExistence type="predicted"/>
<dbReference type="EC" id="1.1.1.-" evidence="5"/>
<feature type="domain" description="3-hydroxyacyl-CoA dehydrogenase NAD binding" evidence="4">
    <location>
        <begin position="7"/>
        <end position="184"/>
    </location>
</feature>
<dbReference type="Gene3D" id="3.40.50.720">
    <property type="entry name" value="NAD(P)-binding Rossmann-like Domain"/>
    <property type="match status" value="1"/>
</dbReference>
<evidence type="ECO:0000313" key="6">
    <source>
        <dbReference type="Proteomes" id="UP000263595"/>
    </source>
</evidence>
<dbReference type="RefSeq" id="WP_119142453.1">
    <property type="nucleotide sequence ID" value="NZ_CBCSFL010000011.1"/>
</dbReference>
<dbReference type="GO" id="GO:0006631">
    <property type="term" value="P:fatty acid metabolic process"/>
    <property type="evidence" value="ECO:0007669"/>
    <property type="project" value="InterPro"/>
</dbReference>
<evidence type="ECO:0000259" key="3">
    <source>
        <dbReference type="Pfam" id="PF00725"/>
    </source>
</evidence>
<gene>
    <name evidence="5" type="primary">paaH</name>
    <name evidence="5" type="ORF">CCOS865_03115</name>
</gene>
<dbReference type="InterPro" id="IPR006108">
    <property type="entry name" value="3HC_DH_C"/>
</dbReference>
<reference evidence="6" key="1">
    <citation type="submission" date="2018-08" db="EMBL/GenBank/DDBJ databases">
        <authorList>
            <person name="Blom J."/>
        </authorList>
    </citation>
    <scope>NUCLEOTIDE SEQUENCE [LARGE SCALE GENOMIC DNA]</scope>
    <source>
        <strain evidence="6">CCOS 865</strain>
    </source>
</reference>
<protein>
    <submittedName>
        <fullName evidence="5">3-hydroxyadipyl-CoA dehydrogenase</fullName>
        <ecNumber evidence="5">1.1.1.-</ecNumber>
    </submittedName>
</protein>
<feature type="domain" description="3-hydroxyacyl-CoA dehydrogenase C-terminal" evidence="3">
    <location>
        <begin position="413"/>
        <end position="492"/>
    </location>
</feature>
<evidence type="ECO:0000259" key="4">
    <source>
        <dbReference type="Pfam" id="PF02737"/>
    </source>
</evidence>
<dbReference type="InterPro" id="IPR006176">
    <property type="entry name" value="3-OHacyl-CoA_DH_NAD-bd"/>
</dbReference>
<dbReference type="EMBL" id="UNOZ01000022">
    <property type="protein sequence ID" value="SYX90848.1"/>
    <property type="molecule type" value="Genomic_DNA"/>
</dbReference>
<evidence type="ECO:0000313" key="5">
    <source>
        <dbReference type="EMBL" id="SYX90848.1"/>
    </source>
</evidence>
<dbReference type="InterPro" id="IPR008927">
    <property type="entry name" value="6-PGluconate_DH-like_C_sf"/>
</dbReference>
<dbReference type="GO" id="GO:0016616">
    <property type="term" value="F:oxidoreductase activity, acting on the CH-OH group of donors, NAD or NADP as acceptor"/>
    <property type="evidence" value="ECO:0007669"/>
    <property type="project" value="InterPro"/>
</dbReference>
<dbReference type="PANTHER" id="PTHR48075:SF5">
    <property type="entry name" value="3-HYDROXYBUTYRYL-COA DEHYDROGENASE"/>
    <property type="match status" value="1"/>
</dbReference>
<feature type="domain" description="3-hydroxyacyl-CoA dehydrogenase C-terminal" evidence="3">
    <location>
        <begin position="187"/>
        <end position="284"/>
    </location>
</feature>
<dbReference type="SUPFAM" id="SSF48179">
    <property type="entry name" value="6-phosphogluconate dehydrogenase C-terminal domain-like"/>
    <property type="match status" value="2"/>
</dbReference>
<sequence length="507" mass="54490">MAEIHRVGIIGAGAMGAGIAQVCAQAGLSVMLYDAVGGAAQACIERLAGVFDTLVDKRKMSPQQRQQALANLQVGQALAQLGDCQLIIEAIVEKLDAKQRLFTELEQIVAPECILASNTSSLSITAIAAPCQHPSRVAGLHFFNPVALMKVVEVIDGLHTDPAVGERLMALVSRLGHQPVRSRDTPGFIINHAGRAYGTEALALLGERVAPVAVIDCILRESMGFRMGPFELFDLTALDVSHPVMESIYQQYYHDPRYRPSVITRQRLEAGQLGRKSGEGFYRYPRPEASAEAPVTLAEPGDRPAVWVGADDPADLALLVAWLQALGLQLDRAATPAAGSLCLLAPYGRDATGAALAFGTDPRRTLCIDMLPGLDRHRTLMCTPVTDARLLTFALAAFAQDGVGVSLIEDSLGFVCQRVMAAIVNLACEIAQQGVASPAHIDQAVRLGLGYPQGPLSWGDQLGAKRVLMILQRMVDTAHDPRYRPSPWLRRRALLDVSLSHERAAGL</sequence>
<dbReference type="Pfam" id="PF02737">
    <property type="entry name" value="3HCDH_N"/>
    <property type="match status" value="1"/>
</dbReference>
<dbReference type="Proteomes" id="UP000263595">
    <property type="component" value="Unassembled WGS sequence"/>
</dbReference>
<evidence type="ECO:0000256" key="1">
    <source>
        <dbReference type="ARBA" id="ARBA00023002"/>
    </source>
</evidence>
<dbReference type="FunFam" id="3.40.50.720:FF:000009">
    <property type="entry name" value="Fatty oxidation complex, alpha subunit"/>
    <property type="match status" value="1"/>
</dbReference>
<evidence type="ECO:0000256" key="2">
    <source>
        <dbReference type="ARBA" id="ARBA00023027"/>
    </source>
</evidence>
<dbReference type="GO" id="GO:0070403">
    <property type="term" value="F:NAD+ binding"/>
    <property type="evidence" value="ECO:0007669"/>
    <property type="project" value="InterPro"/>
</dbReference>
<keyword evidence="2" id="KW-0520">NAD</keyword>
<dbReference type="InterPro" id="IPR013328">
    <property type="entry name" value="6PGD_dom2"/>
</dbReference>
<organism evidence="5 6">
    <name type="scientific">Pseudomonas reidholzensis</name>
    <dbReference type="NCBI Taxonomy" id="1785162"/>
    <lineage>
        <taxon>Bacteria</taxon>
        <taxon>Pseudomonadati</taxon>
        <taxon>Pseudomonadota</taxon>
        <taxon>Gammaproteobacteria</taxon>
        <taxon>Pseudomonadales</taxon>
        <taxon>Pseudomonadaceae</taxon>
        <taxon>Pseudomonas</taxon>
    </lineage>
</organism>
<accession>A0A383RWS9</accession>